<reference evidence="2" key="3">
    <citation type="submission" date="2024-02" db="UniProtKB">
        <authorList>
            <consortium name="WormBaseParasite"/>
        </authorList>
    </citation>
    <scope>IDENTIFICATION</scope>
    <source>
        <strain evidence="2">pt0022</strain>
    </source>
</reference>
<evidence type="ECO:0000313" key="2">
    <source>
        <dbReference type="WBParaSite" id="mrna-Wban_01038"/>
    </source>
</evidence>
<organism evidence="1 2">
    <name type="scientific">Wuchereria bancrofti</name>
    <dbReference type="NCBI Taxonomy" id="6293"/>
    <lineage>
        <taxon>Eukaryota</taxon>
        <taxon>Metazoa</taxon>
        <taxon>Ecdysozoa</taxon>
        <taxon>Nematoda</taxon>
        <taxon>Chromadorea</taxon>
        <taxon>Rhabditida</taxon>
        <taxon>Spirurina</taxon>
        <taxon>Spiruromorpha</taxon>
        <taxon>Filarioidea</taxon>
        <taxon>Onchocercidae</taxon>
        <taxon>Wuchereria</taxon>
    </lineage>
</organism>
<sequence>MLVVGLNFIYLLVKFGVNKVKK</sequence>
<reference evidence="1" key="2">
    <citation type="journal article" date="2016" name="Mol. Ecol.">
        <title>Population genomics of the filarial nematode parasite Wuchereria bancrofti from mosquitoes.</title>
        <authorList>
            <person name="Small S.T."/>
            <person name="Reimer L.J."/>
            <person name="Tisch D.J."/>
            <person name="King C.L."/>
            <person name="Christensen B.M."/>
            <person name="Siba P.M."/>
            <person name="Kazura J.W."/>
            <person name="Serre D."/>
            <person name="Zimmerman P.A."/>
        </authorList>
    </citation>
    <scope>NUCLEOTIDE SEQUENCE</scope>
    <source>
        <strain evidence="1">pt0022</strain>
    </source>
</reference>
<accession>A0AAF5PI58</accession>
<reference evidence="1" key="1">
    <citation type="submission" date="2015-03" db="EMBL/GenBank/DDBJ databases">
        <title>Wuchereria bancrofti Genome Sequencing Papua New Guinea Strain.</title>
        <authorList>
            <person name="Small S.T."/>
            <person name="Serre D."/>
            <person name="Zimmerman P.A."/>
        </authorList>
    </citation>
    <scope>NUCLEOTIDE SEQUENCE [LARGE SCALE GENOMIC DNA]</scope>
    <source>
        <strain evidence="1">pt0022</strain>
    </source>
</reference>
<protein>
    <submittedName>
        <fullName evidence="2">Uncharacterized protein</fullName>
    </submittedName>
</protein>
<dbReference type="WBParaSite" id="mrna-Wban_01038">
    <property type="protein sequence ID" value="mrna-Wban_01038"/>
    <property type="gene ID" value="Wban_01038"/>
</dbReference>
<dbReference type="Proteomes" id="UP000093561">
    <property type="component" value="Unassembled WGS sequence"/>
</dbReference>
<evidence type="ECO:0000313" key="1">
    <source>
        <dbReference type="Proteomes" id="UP000093561"/>
    </source>
</evidence>
<name>A0AAF5PI58_WUCBA</name>
<dbReference type="AlphaFoldDB" id="A0AAF5PI58"/>
<proteinExistence type="predicted"/>